<proteinExistence type="predicted"/>
<sequence length="435" mass="51474">MSDSEYFPSDENSNHESSDTESILSISEPTIIETLSEIEITDITEDIMYLIEEFIKNNIQSLSSPKFYDLITNDIVEIILLEWQEYGFVEDDEDIEFYDELREFIDQIIDFFVTSMGPRRSIQYTSIMPETAKNTMISQELINKIKALQNIPQPKQKTREWYEFRYGLLSASNLWKIFGSDAQRNNLIAEKCVPFESFQNKSQYMNTESAMHWGNKYEPVTVAVYEAMFGTKMAEFGCIRHPKYPFIGASPDGINIDPSNPALYGRMLEIKNVVNREITGIPKEEYWIQTQIQMETCNLDECDFMETRFLEYSDEDVFYEDDEHEYKGVILHFIERNLTKDSMPIYKYMPANIMGDITKESIDEWIIEERDIAKQEGLVLFNRIYWYLEEFSCVLIERNKEWFKSVAPKIEEFWKCIVEERNQQKKEIVVVKVYR</sequence>
<dbReference type="PANTHER" id="PTHR46609:SF6">
    <property type="entry name" value="EXONUCLEASE, PHAGE-TYPE_RECB, C-TERMINAL DOMAIN-CONTAINING PROTEIN-RELATED"/>
    <property type="match status" value="1"/>
</dbReference>
<dbReference type="CDD" id="cd22343">
    <property type="entry name" value="PDDEXK_lambda_exonuclease-like"/>
    <property type="match status" value="1"/>
</dbReference>
<accession>A0A6C0D1H1</accession>
<dbReference type="Gene3D" id="3.90.320.10">
    <property type="match status" value="1"/>
</dbReference>
<dbReference type="NCBIfam" id="TIGR03033">
    <property type="entry name" value="phage_rel_nuc"/>
    <property type="match status" value="1"/>
</dbReference>
<dbReference type="EMBL" id="MN739530">
    <property type="protein sequence ID" value="QHT10906.1"/>
    <property type="molecule type" value="Genomic_DNA"/>
</dbReference>
<dbReference type="InterPro" id="IPR011335">
    <property type="entry name" value="Restrct_endonuc-II-like"/>
</dbReference>
<name>A0A6C0D1H1_9ZZZZ</name>
<dbReference type="InterPro" id="IPR019080">
    <property type="entry name" value="YqaJ_viral_recombinase"/>
</dbReference>
<feature type="domain" description="YqaJ viral recombinase" evidence="2">
    <location>
        <begin position="160"/>
        <end position="296"/>
    </location>
</feature>
<dbReference type="InterPro" id="IPR017482">
    <property type="entry name" value="Lambda-type_endonuclease"/>
</dbReference>
<feature type="region of interest" description="Disordered" evidence="1">
    <location>
        <begin position="1"/>
        <end position="23"/>
    </location>
</feature>
<dbReference type="AlphaFoldDB" id="A0A6C0D1H1"/>
<reference evidence="3" key="1">
    <citation type="journal article" date="2020" name="Nature">
        <title>Giant virus diversity and host interactions through global metagenomics.</title>
        <authorList>
            <person name="Schulz F."/>
            <person name="Roux S."/>
            <person name="Paez-Espino D."/>
            <person name="Jungbluth S."/>
            <person name="Walsh D.A."/>
            <person name="Denef V.J."/>
            <person name="McMahon K.D."/>
            <person name="Konstantinidis K.T."/>
            <person name="Eloe-Fadrosh E.A."/>
            <person name="Kyrpides N.C."/>
            <person name="Woyke T."/>
        </authorList>
    </citation>
    <scope>NUCLEOTIDE SEQUENCE</scope>
    <source>
        <strain evidence="3">GVMAG-M-3300023174-111</strain>
    </source>
</reference>
<dbReference type="SUPFAM" id="SSF52980">
    <property type="entry name" value="Restriction endonuclease-like"/>
    <property type="match status" value="1"/>
</dbReference>
<dbReference type="InterPro" id="IPR051703">
    <property type="entry name" value="NF-kappa-B_Signaling_Reg"/>
</dbReference>
<organism evidence="3">
    <name type="scientific">viral metagenome</name>
    <dbReference type="NCBI Taxonomy" id="1070528"/>
    <lineage>
        <taxon>unclassified sequences</taxon>
        <taxon>metagenomes</taxon>
        <taxon>organismal metagenomes</taxon>
    </lineage>
</organism>
<protein>
    <recommendedName>
        <fullName evidence="2">YqaJ viral recombinase domain-containing protein</fullName>
    </recommendedName>
</protein>
<evidence type="ECO:0000259" key="2">
    <source>
        <dbReference type="Pfam" id="PF09588"/>
    </source>
</evidence>
<evidence type="ECO:0000313" key="3">
    <source>
        <dbReference type="EMBL" id="QHT10906.1"/>
    </source>
</evidence>
<dbReference type="PANTHER" id="PTHR46609">
    <property type="entry name" value="EXONUCLEASE, PHAGE-TYPE/RECB, C-TERMINAL DOMAIN-CONTAINING PROTEIN"/>
    <property type="match status" value="1"/>
</dbReference>
<evidence type="ECO:0000256" key="1">
    <source>
        <dbReference type="SAM" id="MobiDB-lite"/>
    </source>
</evidence>
<dbReference type="Pfam" id="PF09588">
    <property type="entry name" value="YqaJ"/>
    <property type="match status" value="1"/>
</dbReference>
<dbReference type="InterPro" id="IPR011604">
    <property type="entry name" value="PDDEXK-like_dom_sf"/>
</dbReference>